<proteinExistence type="predicted"/>
<keyword evidence="3" id="KW-1185">Reference proteome</keyword>
<feature type="region of interest" description="Disordered" evidence="1">
    <location>
        <begin position="79"/>
        <end position="147"/>
    </location>
</feature>
<accession>A0ABR0SUG1</accession>
<dbReference type="Gene3D" id="1.20.120.20">
    <property type="entry name" value="Apolipoprotein"/>
    <property type="match status" value="1"/>
</dbReference>
<evidence type="ECO:0000313" key="3">
    <source>
        <dbReference type="Proteomes" id="UP001338125"/>
    </source>
</evidence>
<dbReference type="Proteomes" id="UP001338125">
    <property type="component" value="Unassembled WGS sequence"/>
</dbReference>
<protein>
    <recommendedName>
        <fullName evidence="4">LEA domain protein</fullName>
    </recommendedName>
</protein>
<evidence type="ECO:0008006" key="4">
    <source>
        <dbReference type="Google" id="ProtNLM"/>
    </source>
</evidence>
<comment type="caution">
    <text evidence="2">The sequence shown here is derived from an EMBL/GenBank/DDBJ whole genome shotgun (WGS) entry which is preliminary data.</text>
</comment>
<evidence type="ECO:0000313" key="2">
    <source>
        <dbReference type="EMBL" id="KAK5995567.1"/>
    </source>
</evidence>
<feature type="compositionally biased region" description="Low complexity" evidence="1">
    <location>
        <begin position="122"/>
        <end position="131"/>
    </location>
</feature>
<name>A0ABR0SUG1_9HYPO</name>
<feature type="compositionally biased region" description="Polar residues" evidence="1">
    <location>
        <begin position="99"/>
        <end position="114"/>
    </location>
</feature>
<reference evidence="2 3" key="1">
    <citation type="submission" date="2024-01" db="EMBL/GenBank/DDBJ databases">
        <title>Complete genome of Cladobotryum mycophilum ATHUM6906.</title>
        <authorList>
            <person name="Christinaki A.C."/>
            <person name="Myridakis A.I."/>
            <person name="Kouvelis V.N."/>
        </authorList>
    </citation>
    <scope>NUCLEOTIDE SEQUENCE [LARGE SCALE GENOMIC DNA]</scope>
    <source>
        <strain evidence="2 3">ATHUM6906</strain>
    </source>
</reference>
<gene>
    <name evidence="2" type="ORF">PT974_03980</name>
</gene>
<organism evidence="2 3">
    <name type="scientific">Cladobotryum mycophilum</name>
    <dbReference type="NCBI Taxonomy" id="491253"/>
    <lineage>
        <taxon>Eukaryota</taxon>
        <taxon>Fungi</taxon>
        <taxon>Dikarya</taxon>
        <taxon>Ascomycota</taxon>
        <taxon>Pezizomycotina</taxon>
        <taxon>Sordariomycetes</taxon>
        <taxon>Hypocreomycetidae</taxon>
        <taxon>Hypocreales</taxon>
        <taxon>Hypocreaceae</taxon>
        <taxon>Cladobotryum</taxon>
    </lineage>
</organism>
<feature type="compositionally biased region" description="Basic and acidic residues" evidence="1">
    <location>
        <begin position="79"/>
        <end position="93"/>
    </location>
</feature>
<feature type="compositionally biased region" description="Basic and acidic residues" evidence="1">
    <location>
        <begin position="138"/>
        <end position="147"/>
    </location>
</feature>
<evidence type="ECO:0000256" key="1">
    <source>
        <dbReference type="SAM" id="MobiDB-lite"/>
    </source>
</evidence>
<dbReference type="EMBL" id="JAVFKD010000004">
    <property type="protein sequence ID" value="KAK5995567.1"/>
    <property type="molecule type" value="Genomic_DNA"/>
</dbReference>
<sequence>MSSFLTRTINTSRTVAATLSASRIAAAHSSRAFTTTYPVQKTATETVKDGLKTVDRAVSDKLVDGIDLATAATEKVKDTAEKISTHPTVEKVQGKAQELSGQAQGKASELSGQAQGKAEQLKGQAKGTAEQAKGKAKGAAEEVKGKM</sequence>